<accession>A0A498R707</accession>
<dbReference type="OrthoDB" id="2064333at2"/>
<dbReference type="Proteomes" id="UP000277811">
    <property type="component" value="Unassembled WGS sequence"/>
</dbReference>
<organism evidence="1 2">
    <name type="scientific">Lucifera butyrica</name>
    <dbReference type="NCBI Taxonomy" id="1351585"/>
    <lineage>
        <taxon>Bacteria</taxon>
        <taxon>Bacillati</taxon>
        <taxon>Bacillota</taxon>
        <taxon>Negativicutes</taxon>
        <taxon>Veillonellales</taxon>
        <taxon>Veillonellaceae</taxon>
        <taxon>Lucifera</taxon>
    </lineage>
</organism>
<gene>
    <name evidence="1" type="ORF">LUCI_2385</name>
</gene>
<dbReference type="AlphaFoldDB" id="A0A498R707"/>
<sequence>MNHEKIVQDFIKNQTEGWAEEDFPAMEQALLENRDRILDSLTSALRTVCSKANELQAAGEKGPAAVIGISFLRTNIMDNIWRHRVDLYDERGFRDPVECCAGYTLDFVWQYLWKRLDKVAVAAGTGLYRNKVRPVHLEWVKQRMAEEYNVAATVITKAAIRDAIRIPEYKALKKAPDLKIIMGEYGDAGLLLYAEQPGQEPA</sequence>
<reference evidence="1 2" key="1">
    <citation type="submission" date="2018-06" db="EMBL/GenBank/DDBJ databases">
        <authorList>
            <person name="Strepis N."/>
        </authorList>
    </citation>
    <scope>NUCLEOTIDE SEQUENCE [LARGE SCALE GENOMIC DNA]</scope>
    <source>
        <strain evidence="1">LUCI</strain>
    </source>
</reference>
<keyword evidence="2" id="KW-1185">Reference proteome</keyword>
<evidence type="ECO:0000313" key="1">
    <source>
        <dbReference type="EMBL" id="VBB07141.1"/>
    </source>
</evidence>
<evidence type="ECO:0000313" key="2">
    <source>
        <dbReference type="Proteomes" id="UP000277811"/>
    </source>
</evidence>
<name>A0A498R707_9FIRM</name>
<dbReference type="RefSeq" id="WP_122628084.1">
    <property type="nucleotide sequence ID" value="NZ_UPPP01000072.1"/>
</dbReference>
<dbReference type="EMBL" id="UPPP01000072">
    <property type="protein sequence ID" value="VBB07141.1"/>
    <property type="molecule type" value="Genomic_DNA"/>
</dbReference>
<protein>
    <submittedName>
        <fullName evidence="1">Uncharacterized protein</fullName>
    </submittedName>
</protein>
<proteinExistence type="predicted"/>